<accession>A0A5D3AW54</accession>
<evidence type="ECO:0000313" key="1">
    <source>
        <dbReference type="EMBL" id="TYJ54066.1"/>
    </source>
</evidence>
<reference evidence="1 2" key="1">
    <citation type="submission" date="2017-05" db="EMBL/GenBank/DDBJ databases">
        <title>The Genome Sequence of Tsuchiyaea wingfieldii DSM 27421.</title>
        <authorList>
            <person name="Cuomo C."/>
            <person name="Passer A."/>
            <person name="Billmyre B."/>
            <person name="Heitman J."/>
        </authorList>
    </citation>
    <scope>NUCLEOTIDE SEQUENCE [LARGE SCALE GENOMIC DNA]</scope>
    <source>
        <strain evidence="1 2">DSM 27421</strain>
    </source>
</reference>
<sequence>MSTPVEIPVDLVGQSSLYNVPDPILRRLRLEDQHGQTIKDLDKYFAEKEVLVFYAGAVYGEINLRPFHRDLTTFAQQYKSAAVIYVSADTDPLAPASVLQGKPWLRMIFNDDSDFALVGKEKDDSTPRIQEVARGENFIQAGEMESGMEKVELGVEEYQNEYVRPLSRAGLTSIMDVFATPSVAVYHLESHQFVAKNVKPAAFKPTTIDKTYDTWRKGGEPSLRVIDVVRTLKFPLIGLLLAVIYRLLILFGGNDYHVIPRWLDGVSWNQGGRGLSSDALH</sequence>
<evidence type="ECO:0008006" key="3">
    <source>
        <dbReference type="Google" id="ProtNLM"/>
    </source>
</evidence>
<name>A0A5D3AW54_9TREE</name>
<dbReference type="Proteomes" id="UP000322245">
    <property type="component" value="Unassembled WGS sequence"/>
</dbReference>
<gene>
    <name evidence="1" type="ORF">B9479_005252</name>
</gene>
<keyword evidence="2" id="KW-1185">Reference proteome</keyword>
<protein>
    <recommendedName>
        <fullName evidence="3">Thioredoxin-like fold domain-containing protein</fullName>
    </recommendedName>
</protein>
<dbReference type="AlphaFoldDB" id="A0A5D3AW54"/>
<proteinExistence type="predicted"/>
<comment type="caution">
    <text evidence="1">The sequence shown here is derived from an EMBL/GenBank/DDBJ whole genome shotgun (WGS) entry which is preliminary data.</text>
</comment>
<evidence type="ECO:0000313" key="2">
    <source>
        <dbReference type="Proteomes" id="UP000322245"/>
    </source>
</evidence>
<organism evidence="1 2">
    <name type="scientific">Cryptococcus floricola</name>
    <dbReference type="NCBI Taxonomy" id="2591691"/>
    <lineage>
        <taxon>Eukaryota</taxon>
        <taxon>Fungi</taxon>
        <taxon>Dikarya</taxon>
        <taxon>Basidiomycota</taxon>
        <taxon>Agaricomycotina</taxon>
        <taxon>Tremellomycetes</taxon>
        <taxon>Tremellales</taxon>
        <taxon>Cryptococcaceae</taxon>
        <taxon>Cryptococcus</taxon>
    </lineage>
</organism>
<dbReference type="EMBL" id="NIDF01000069">
    <property type="protein sequence ID" value="TYJ54066.1"/>
    <property type="molecule type" value="Genomic_DNA"/>
</dbReference>